<gene>
    <name evidence="1" type="ORF">M501DRAFT_278101</name>
</gene>
<evidence type="ECO:0000313" key="1">
    <source>
        <dbReference type="EMBL" id="KAF2835989.1"/>
    </source>
</evidence>
<sequence length="70" mass="7816">MKTYSSAHSLVVTHPTTTAPIQGLSMAERTGCPIVYGSYSHRDACVIWFFISKKRDFIKLSILEITLALI</sequence>
<dbReference type="OrthoDB" id="3763505at2759"/>
<accession>A0A9P4S4H0</accession>
<dbReference type="EMBL" id="MU006105">
    <property type="protein sequence ID" value="KAF2835989.1"/>
    <property type="molecule type" value="Genomic_DNA"/>
</dbReference>
<organism evidence="1 2">
    <name type="scientific">Patellaria atrata CBS 101060</name>
    <dbReference type="NCBI Taxonomy" id="1346257"/>
    <lineage>
        <taxon>Eukaryota</taxon>
        <taxon>Fungi</taxon>
        <taxon>Dikarya</taxon>
        <taxon>Ascomycota</taxon>
        <taxon>Pezizomycotina</taxon>
        <taxon>Dothideomycetes</taxon>
        <taxon>Dothideomycetes incertae sedis</taxon>
        <taxon>Patellariales</taxon>
        <taxon>Patellariaceae</taxon>
        <taxon>Patellaria</taxon>
    </lineage>
</organism>
<reference evidence="1" key="1">
    <citation type="journal article" date="2020" name="Stud. Mycol.">
        <title>101 Dothideomycetes genomes: a test case for predicting lifestyles and emergence of pathogens.</title>
        <authorList>
            <person name="Haridas S."/>
            <person name="Albert R."/>
            <person name="Binder M."/>
            <person name="Bloem J."/>
            <person name="Labutti K."/>
            <person name="Salamov A."/>
            <person name="Andreopoulos B."/>
            <person name="Baker S."/>
            <person name="Barry K."/>
            <person name="Bills G."/>
            <person name="Bluhm B."/>
            <person name="Cannon C."/>
            <person name="Castanera R."/>
            <person name="Culley D."/>
            <person name="Daum C."/>
            <person name="Ezra D."/>
            <person name="Gonzalez J."/>
            <person name="Henrissat B."/>
            <person name="Kuo A."/>
            <person name="Liang C."/>
            <person name="Lipzen A."/>
            <person name="Lutzoni F."/>
            <person name="Magnuson J."/>
            <person name="Mondo S."/>
            <person name="Nolan M."/>
            <person name="Ohm R."/>
            <person name="Pangilinan J."/>
            <person name="Park H.-J."/>
            <person name="Ramirez L."/>
            <person name="Alfaro M."/>
            <person name="Sun H."/>
            <person name="Tritt A."/>
            <person name="Yoshinaga Y."/>
            <person name="Zwiers L.-H."/>
            <person name="Turgeon B."/>
            <person name="Goodwin S."/>
            <person name="Spatafora J."/>
            <person name="Crous P."/>
            <person name="Grigoriev I."/>
        </authorList>
    </citation>
    <scope>NUCLEOTIDE SEQUENCE</scope>
    <source>
        <strain evidence="1">CBS 101060</strain>
    </source>
</reference>
<name>A0A9P4S4H0_9PEZI</name>
<proteinExistence type="predicted"/>
<dbReference type="Proteomes" id="UP000799429">
    <property type="component" value="Unassembled WGS sequence"/>
</dbReference>
<dbReference type="AlphaFoldDB" id="A0A9P4S4H0"/>
<protein>
    <submittedName>
        <fullName evidence="1">Uncharacterized protein</fullName>
    </submittedName>
</protein>
<comment type="caution">
    <text evidence="1">The sequence shown here is derived from an EMBL/GenBank/DDBJ whole genome shotgun (WGS) entry which is preliminary data.</text>
</comment>
<keyword evidence="2" id="KW-1185">Reference proteome</keyword>
<evidence type="ECO:0000313" key="2">
    <source>
        <dbReference type="Proteomes" id="UP000799429"/>
    </source>
</evidence>